<evidence type="ECO:0000256" key="1">
    <source>
        <dbReference type="ARBA" id="ARBA00000829"/>
    </source>
</evidence>
<evidence type="ECO:0000256" key="7">
    <source>
        <dbReference type="ARBA" id="ARBA00041069"/>
    </source>
</evidence>
<organism evidence="13 14">
    <name type="scientific">Phlebiopsis gigantea (strain 11061_1 CR5-6)</name>
    <name type="common">White-rot fungus</name>
    <name type="synonym">Peniophora gigantea</name>
    <dbReference type="NCBI Taxonomy" id="745531"/>
    <lineage>
        <taxon>Eukaryota</taxon>
        <taxon>Fungi</taxon>
        <taxon>Dikarya</taxon>
        <taxon>Basidiomycota</taxon>
        <taxon>Agaricomycotina</taxon>
        <taxon>Agaricomycetes</taxon>
        <taxon>Polyporales</taxon>
        <taxon>Phanerochaetaceae</taxon>
        <taxon>Phlebiopsis</taxon>
    </lineage>
</organism>
<evidence type="ECO:0000256" key="9">
    <source>
        <dbReference type="SAM" id="MobiDB-lite"/>
    </source>
</evidence>
<dbReference type="Gene3D" id="3.20.20.80">
    <property type="entry name" value="Glycosidases"/>
    <property type="match status" value="1"/>
</dbReference>
<dbReference type="InterPro" id="IPR054593">
    <property type="entry name" value="Beta-mannosidase-like_N2"/>
</dbReference>
<dbReference type="InterPro" id="IPR013783">
    <property type="entry name" value="Ig-like_fold"/>
</dbReference>
<dbReference type="STRING" id="745531.A0A0C3S440"/>
<dbReference type="GO" id="GO:0005576">
    <property type="term" value="C:extracellular region"/>
    <property type="evidence" value="ECO:0007669"/>
    <property type="project" value="UniProtKB-SubCell"/>
</dbReference>
<protein>
    <recommendedName>
        <fullName evidence="7">Beta-mannosidase B</fullName>
        <ecNumber evidence="3">3.2.1.25</ecNumber>
    </recommendedName>
    <alternativeName>
        <fullName evidence="8">Mannanase B</fullName>
    </alternativeName>
</protein>
<dbReference type="InterPro" id="IPR050887">
    <property type="entry name" value="Beta-mannosidase_GH2"/>
</dbReference>
<dbReference type="PANTHER" id="PTHR43730:SF1">
    <property type="entry name" value="BETA-MANNOSIDASE"/>
    <property type="match status" value="1"/>
</dbReference>
<dbReference type="Gene3D" id="2.60.120.260">
    <property type="entry name" value="Galactose-binding domain-like"/>
    <property type="match status" value="1"/>
</dbReference>
<accession>A0A0C3S440</accession>
<feature type="domain" description="Mannosidase Ig/CBM-like" evidence="11">
    <location>
        <begin position="697"/>
        <end position="794"/>
    </location>
</feature>
<dbReference type="PANTHER" id="PTHR43730">
    <property type="entry name" value="BETA-MANNOSIDASE"/>
    <property type="match status" value="1"/>
</dbReference>
<sequence>MSSSTSALSGNWYWKEADASSPTEAENSVERDPTWHLGGDPPSEIHVLLHKAGLISDAYKGFNEHDRDWLFRHEFRGQPRADNPYSLLTLEGLDTVCDVYLNGIKILETDNMFRAYTARVETHLQPGDALNTLVLHFKSAQKAAKALEAQHGKVRAGSANLGDPSRVYLRKAQYDWRWDWGPEIMTCGPYRPITLTTFRTRIAALDVRTAVDAQLEPSMSIAVDFEGPADNDLAVNIVLSDPDTSNAIIAARLSPTDLAHDSPASRWELGDKVELWWPVNYGLAKQYDLRVSLVDSKSGAVVDTRSMRVGFRRIELVQEPLESEDRYGTGSTFLFQVNGVRMFMGGSNWIPADNFLTTVTPDRYRAWLTLLRDGNQNMVRLWGGGVYEPDVFYDICDELGILVWQDFQFACGVYPAHPEFVENVRKEAIYNVDRLKHHPCMAVFCGNNEDYQQVLQWGDVSDLPARLLYEDILPGIVKDLTGGNIAYHPGSPYGGKGWDTADPTVGDIHQWDVWAGKELAWHNYGSMGGRFISEFGIPAMPDIRTVDYWLDGGSDERWVGSPLMAQHCRAGSHERRFAIVMNESFRPTADLETHIYQQQLMQSEAVGLAYRMWRREWRGTGKQFCGGALVWQLNDCWPVTSWALIDYFMRPKLAYYAVARELKPVTVGIFRTVTKNRSNDRPAQFYEFGAFRAVSSRIEVWGCNSTLRPVSATLEVRAFDLRSAWTHTETRAALLLPNQSTDLLASACPRPPGPDPTGLSPDRAHTVVVAARLLAPATGEVLARCSDWPQPYRHGTYPEPAVSLAVEANGKTSTVTVRVDRPVKGLTLGLEGKDSADVSWSDNGIDVVPGDPQTVTLCAARVEPGLWRQVHDQPR</sequence>
<dbReference type="Pfam" id="PF17786">
    <property type="entry name" value="Mannosidase_ig"/>
    <property type="match status" value="1"/>
</dbReference>
<dbReference type="GO" id="GO:0005975">
    <property type="term" value="P:carbohydrate metabolic process"/>
    <property type="evidence" value="ECO:0007669"/>
    <property type="project" value="InterPro"/>
</dbReference>
<comment type="pathway">
    <text evidence="2">Glycan metabolism; N-glycan degradation.</text>
</comment>
<proteinExistence type="inferred from homology"/>
<evidence type="ECO:0000256" key="4">
    <source>
        <dbReference type="ARBA" id="ARBA00022801"/>
    </source>
</evidence>
<keyword evidence="4 13" id="KW-0378">Hydrolase</keyword>
<name>A0A0C3S440_PHLG1</name>
<gene>
    <name evidence="13" type="ORF">PHLGIDRAFT_26432</name>
</gene>
<feature type="region of interest" description="Disordered" evidence="9">
    <location>
        <begin position="17"/>
        <end position="37"/>
    </location>
</feature>
<dbReference type="InterPro" id="IPR006102">
    <property type="entry name" value="Ig-like_GH2"/>
</dbReference>
<feature type="domain" description="Beta-mannosidase-like galactose-binding" evidence="12">
    <location>
        <begin position="30"/>
        <end position="191"/>
    </location>
</feature>
<dbReference type="InterPro" id="IPR017853">
    <property type="entry name" value="GH"/>
</dbReference>
<dbReference type="Gene3D" id="2.60.40.10">
    <property type="entry name" value="Immunoglobulins"/>
    <property type="match status" value="2"/>
</dbReference>
<comment type="catalytic activity">
    <reaction evidence="1">
        <text>Hydrolysis of terminal, non-reducing beta-D-mannose residues in beta-D-mannosides.</text>
        <dbReference type="EC" id="3.2.1.25"/>
    </reaction>
</comment>
<dbReference type="Proteomes" id="UP000053257">
    <property type="component" value="Unassembled WGS sequence"/>
</dbReference>
<dbReference type="OrthoDB" id="2866996at2759"/>
<dbReference type="Pfam" id="PF00703">
    <property type="entry name" value="Glyco_hydro_2"/>
    <property type="match status" value="1"/>
</dbReference>
<dbReference type="GO" id="GO:0004567">
    <property type="term" value="F:beta-mannosidase activity"/>
    <property type="evidence" value="ECO:0007669"/>
    <property type="project" value="UniProtKB-EC"/>
</dbReference>
<feature type="domain" description="Glycoside hydrolase family 2 immunoglobulin-like beta-sandwich" evidence="10">
    <location>
        <begin position="200"/>
        <end position="312"/>
    </location>
</feature>
<dbReference type="AlphaFoldDB" id="A0A0C3S440"/>
<evidence type="ECO:0000256" key="5">
    <source>
        <dbReference type="ARBA" id="ARBA00023295"/>
    </source>
</evidence>
<dbReference type="EMBL" id="KN840654">
    <property type="protein sequence ID" value="KIP02770.1"/>
    <property type="molecule type" value="Genomic_DNA"/>
</dbReference>
<evidence type="ECO:0000256" key="6">
    <source>
        <dbReference type="ARBA" id="ARBA00038429"/>
    </source>
</evidence>
<evidence type="ECO:0000313" key="14">
    <source>
        <dbReference type="Proteomes" id="UP000053257"/>
    </source>
</evidence>
<dbReference type="SUPFAM" id="SSF51445">
    <property type="entry name" value="(Trans)glycosidases"/>
    <property type="match status" value="1"/>
</dbReference>
<dbReference type="InterPro" id="IPR036156">
    <property type="entry name" value="Beta-gal/glucu_dom_sf"/>
</dbReference>
<dbReference type="GO" id="GO:0006516">
    <property type="term" value="P:glycoprotein catabolic process"/>
    <property type="evidence" value="ECO:0007669"/>
    <property type="project" value="TreeGrafter"/>
</dbReference>
<comment type="similarity">
    <text evidence="6">Belongs to the glycosyl hydrolase 2 family. Beta-mannosidase B subfamily.</text>
</comment>
<evidence type="ECO:0000259" key="10">
    <source>
        <dbReference type="Pfam" id="PF00703"/>
    </source>
</evidence>
<evidence type="ECO:0000256" key="3">
    <source>
        <dbReference type="ARBA" id="ARBA00012754"/>
    </source>
</evidence>
<evidence type="ECO:0000259" key="11">
    <source>
        <dbReference type="Pfam" id="PF17786"/>
    </source>
</evidence>
<dbReference type="InterPro" id="IPR041447">
    <property type="entry name" value="Mannosidase_ig"/>
</dbReference>
<dbReference type="InterPro" id="IPR008979">
    <property type="entry name" value="Galactose-bd-like_sf"/>
</dbReference>
<keyword evidence="5" id="KW-0326">Glycosidase</keyword>
<evidence type="ECO:0000256" key="2">
    <source>
        <dbReference type="ARBA" id="ARBA00004740"/>
    </source>
</evidence>
<keyword evidence="14" id="KW-1185">Reference proteome</keyword>
<dbReference type="SUPFAM" id="SSF49785">
    <property type="entry name" value="Galactose-binding domain-like"/>
    <property type="match status" value="1"/>
</dbReference>
<dbReference type="HOGENOM" id="CLU_005015_1_1_1"/>
<reference evidence="13 14" key="1">
    <citation type="journal article" date="2014" name="PLoS Genet.">
        <title>Analysis of the Phlebiopsis gigantea genome, transcriptome and secretome provides insight into its pioneer colonization strategies of wood.</title>
        <authorList>
            <person name="Hori C."/>
            <person name="Ishida T."/>
            <person name="Igarashi K."/>
            <person name="Samejima M."/>
            <person name="Suzuki H."/>
            <person name="Master E."/>
            <person name="Ferreira P."/>
            <person name="Ruiz-Duenas F.J."/>
            <person name="Held B."/>
            <person name="Canessa P."/>
            <person name="Larrondo L.F."/>
            <person name="Schmoll M."/>
            <person name="Druzhinina I.S."/>
            <person name="Kubicek C.P."/>
            <person name="Gaskell J.A."/>
            <person name="Kersten P."/>
            <person name="St John F."/>
            <person name="Glasner J."/>
            <person name="Sabat G."/>
            <person name="Splinter BonDurant S."/>
            <person name="Syed K."/>
            <person name="Yadav J."/>
            <person name="Mgbeahuruike A.C."/>
            <person name="Kovalchuk A."/>
            <person name="Asiegbu F.O."/>
            <person name="Lackner G."/>
            <person name="Hoffmeister D."/>
            <person name="Rencoret J."/>
            <person name="Gutierrez A."/>
            <person name="Sun H."/>
            <person name="Lindquist E."/>
            <person name="Barry K."/>
            <person name="Riley R."/>
            <person name="Grigoriev I.V."/>
            <person name="Henrissat B."/>
            <person name="Kues U."/>
            <person name="Berka R.M."/>
            <person name="Martinez A.T."/>
            <person name="Covert S.F."/>
            <person name="Blanchette R.A."/>
            <person name="Cullen D."/>
        </authorList>
    </citation>
    <scope>NUCLEOTIDE SEQUENCE [LARGE SCALE GENOMIC DNA]</scope>
    <source>
        <strain evidence="13 14">11061_1 CR5-6</strain>
    </source>
</reference>
<evidence type="ECO:0000256" key="8">
    <source>
        <dbReference type="ARBA" id="ARBA00041614"/>
    </source>
</evidence>
<dbReference type="SUPFAM" id="SSF49303">
    <property type="entry name" value="beta-Galactosidase/glucuronidase domain"/>
    <property type="match status" value="2"/>
</dbReference>
<evidence type="ECO:0000313" key="13">
    <source>
        <dbReference type="EMBL" id="KIP02770.1"/>
    </source>
</evidence>
<evidence type="ECO:0000259" key="12">
    <source>
        <dbReference type="Pfam" id="PF22666"/>
    </source>
</evidence>
<dbReference type="EC" id="3.2.1.25" evidence="3"/>
<dbReference type="Pfam" id="PF22666">
    <property type="entry name" value="Glyco_hydro_2_N2"/>
    <property type="match status" value="1"/>
</dbReference>
<dbReference type="FunFam" id="3.20.20.80:FF:000050">
    <property type="entry name" value="Beta-mannosidase B"/>
    <property type="match status" value="1"/>
</dbReference>